<evidence type="ECO:0000313" key="5">
    <source>
        <dbReference type="Proteomes" id="UP001153555"/>
    </source>
</evidence>
<keyword evidence="2" id="KW-0057">Aromatic amino acid biosynthesis</keyword>
<dbReference type="Proteomes" id="UP001153555">
    <property type="component" value="Unassembled WGS sequence"/>
</dbReference>
<dbReference type="InterPro" id="IPR002812">
    <property type="entry name" value="DHQS"/>
</dbReference>
<evidence type="ECO:0000259" key="3">
    <source>
        <dbReference type="Pfam" id="PF01959"/>
    </source>
</evidence>
<dbReference type="GO" id="GO:0016491">
    <property type="term" value="F:oxidoreductase activity"/>
    <property type="evidence" value="ECO:0007669"/>
    <property type="project" value="InterPro"/>
</dbReference>
<reference evidence="4" key="1">
    <citation type="submission" date="2019-12" db="EMBL/GenBank/DDBJ databases">
        <authorList>
            <person name="Scholes J."/>
        </authorList>
    </citation>
    <scope>NUCLEOTIDE SEQUENCE</scope>
</reference>
<comment type="caution">
    <text evidence="4">The sequence shown here is derived from an EMBL/GenBank/DDBJ whole genome shotgun (WGS) entry which is preliminary data.</text>
</comment>
<keyword evidence="1" id="KW-0028">Amino-acid biosynthesis</keyword>
<organism evidence="4 5">
    <name type="scientific">Striga hermonthica</name>
    <name type="common">Purple witchweed</name>
    <name type="synonym">Buchnera hermonthica</name>
    <dbReference type="NCBI Taxonomy" id="68872"/>
    <lineage>
        <taxon>Eukaryota</taxon>
        <taxon>Viridiplantae</taxon>
        <taxon>Streptophyta</taxon>
        <taxon>Embryophyta</taxon>
        <taxon>Tracheophyta</taxon>
        <taxon>Spermatophyta</taxon>
        <taxon>Magnoliopsida</taxon>
        <taxon>eudicotyledons</taxon>
        <taxon>Gunneridae</taxon>
        <taxon>Pentapetalae</taxon>
        <taxon>asterids</taxon>
        <taxon>lamiids</taxon>
        <taxon>Lamiales</taxon>
        <taxon>Orobanchaceae</taxon>
        <taxon>Buchnereae</taxon>
        <taxon>Striga</taxon>
    </lineage>
</organism>
<dbReference type="GO" id="GO:0008652">
    <property type="term" value="P:amino acid biosynthetic process"/>
    <property type="evidence" value="ECO:0007669"/>
    <property type="project" value="UniProtKB-KW"/>
</dbReference>
<evidence type="ECO:0000313" key="4">
    <source>
        <dbReference type="EMBL" id="CAA0828435.1"/>
    </source>
</evidence>
<gene>
    <name evidence="4" type="ORF">SHERM_24130</name>
</gene>
<dbReference type="GO" id="GO:0009073">
    <property type="term" value="P:aromatic amino acid family biosynthetic process"/>
    <property type="evidence" value="ECO:0007669"/>
    <property type="project" value="UniProtKB-KW"/>
</dbReference>
<keyword evidence="5" id="KW-1185">Reference proteome</keyword>
<sequence>MLVRGGASANSQKKKVWIWTEKKEVMTAAVERGWNTFVFRSDRRELAADWSSIALLYPLFIEQGGLFDNERVKIASFIEISSSEQLEKLEPSNEQAVVVNLLDWRAIPAENIVAAIQGSRKKVFAVSRTSSEAQMFLEALEHGLDGVVLKTEDIESIFQLKIDDSQTSYSILLQNAETVALISSEGAIPVTSLKISDEILLRAQGGARHTGIEIEEFIVEK</sequence>
<accession>A0A9N7NEZ3</accession>
<evidence type="ECO:0000256" key="1">
    <source>
        <dbReference type="ARBA" id="ARBA00022605"/>
    </source>
</evidence>
<dbReference type="PANTHER" id="PTHR33563">
    <property type="match status" value="1"/>
</dbReference>
<evidence type="ECO:0000256" key="2">
    <source>
        <dbReference type="ARBA" id="ARBA00023141"/>
    </source>
</evidence>
<proteinExistence type="predicted"/>
<dbReference type="GO" id="GO:0003856">
    <property type="term" value="F:3-dehydroquinate synthase activity"/>
    <property type="evidence" value="ECO:0007669"/>
    <property type="project" value="InterPro"/>
</dbReference>
<dbReference type="OrthoDB" id="3275at2759"/>
<dbReference type="PANTHER" id="PTHR33563:SF1">
    <property type="entry name" value="3-DEHYDROQUINATE SYNTHASE"/>
    <property type="match status" value="1"/>
</dbReference>
<protein>
    <recommendedName>
        <fullName evidence="3">3-dehydroquinate synthase N-terminal domain-containing protein</fullName>
    </recommendedName>
</protein>
<name>A0A9N7NEZ3_STRHE</name>
<dbReference type="EMBL" id="CACSLK010027752">
    <property type="protein sequence ID" value="CAA0828435.1"/>
    <property type="molecule type" value="Genomic_DNA"/>
</dbReference>
<dbReference type="InterPro" id="IPR030960">
    <property type="entry name" value="DHQS/DOIS_N"/>
</dbReference>
<dbReference type="Pfam" id="PF01959">
    <property type="entry name" value="DHQS"/>
    <property type="match status" value="1"/>
</dbReference>
<dbReference type="AlphaFoldDB" id="A0A9N7NEZ3"/>
<feature type="domain" description="3-dehydroquinate synthase N-terminal" evidence="3">
    <location>
        <begin position="13"/>
        <end position="161"/>
    </location>
</feature>